<dbReference type="GO" id="GO:0008855">
    <property type="term" value="F:exodeoxyribonuclease VII activity"/>
    <property type="evidence" value="ECO:0007669"/>
    <property type="project" value="UniProtKB-UniRule"/>
</dbReference>
<evidence type="ECO:0000256" key="3">
    <source>
        <dbReference type="ARBA" id="ARBA00022801"/>
    </source>
</evidence>
<dbReference type="Pfam" id="PF02601">
    <property type="entry name" value="Exonuc_VII_L"/>
    <property type="match status" value="1"/>
</dbReference>
<dbReference type="Proteomes" id="UP000886808">
    <property type="component" value="Unassembled WGS sequence"/>
</dbReference>
<evidence type="ECO:0000256" key="2">
    <source>
        <dbReference type="ARBA" id="ARBA00022722"/>
    </source>
</evidence>
<keyword evidence="3 5" id="KW-0378">Hydrolase</keyword>
<dbReference type="EC" id="3.1.11.6" evidence="5"/>
<accession>A0A9D1THW1</accession>
<dbReference type="GO" id="GO:0003676">
    <property type="term" value="F:nucleic acid binding"/>
    <property type="evidence" value="ECO:0007669"/>
    <property type="project" value="InterPro"/>
</dbReference>
<reference evidence="9" key="1">
    <citation type="journal article" date="2021" name="PeerJ">
        <title>Extensive microbial diversity within the chicken gut microbiome revealed by metagenomics and culture.</title>
        <authorList>
            <person name="Gilroy R."/>
            <person name="Ravi A."/>
            <person name="Getino M."/>
            <person name="Pursley I."/>
            <person name="Horton D.L."/>
            <person name="Alikhan N.F."/>
            <person name="Baker D."/>
            <person name="Gharbi K."/>
            <person name="Hall N."/>
            <person name="Watson M."/>
            <person name="Adriaenssens E.M."/>
            <person name="Foster-Nyarko E."/>
            <person name="Jarju S."/>
            <person name="Secka A."/>
            <person name="Antonio M."/>
            <person name="Oren A."/>
            <person name="Chaudhuri R.R."/>
            <person name="La Ragione R."/>
            <person name="Hildebrand F."/>
            <person name="Pallen M.J."/>
        </authorList>
    </citation>
    <scope>NUCLEOTIDE SEQUENCE</scope>
    <source>
        <strain evidence="9">CHK193-4272</strain>
    </source>
</reference>
<proteinExistence type="inferred from homology"/>
<dbReference type="AlphaFoldDB" id="A0A9D1THW1"/>
<dbReference type="CDD" id="cd04489">
    <property type="entry name" value="ExoVII_LU_OBF"/>
    <property type="match status" value="1"/>
</dbReference>
<dbReference type="GO" id="GO:0006308">
    <property type="term" value="P:DNA catabolic process"/>
    <property type="evidence" value="ECO:0007669"/>
    <property type="project" value="UniProtKB-UniRule"/>
</dbReference>
<comment type="subcellular location">
    <subcellularLocation>
        <location evidence="5 6">Cytoplasm</location>
    </subcellularLocation>
</comment>
<keyword evidence="4 5" id="KW-0269">Exonuclease</keyword>
<evidence type="ECO:0000313" key="9">
    <source>
        <dbReference type="EMBL" id="HIV62414.1"/>
    </source>
</evidence>
<name>A0A9D1THW1_9FIRM</name>
<reference evidence="9" key="2">
    <citation type="submission" date="2021-04" db="EMBL/GenBank/DDBJ databases">
        <authorList>
            <person name="Gilroy R."/>
        </authorList>
    </citation>
    <scope>NUCLEOTIDE SEQUENCE</scope>
    <source>
        <strain evidence="9">CHK193-4272</strain>
    </source>
</reference>
<evidence type="ECO:0000256" key="6">
    <source>
        <dbReference type="RuleBase" id="RU004355"/>
    </source>
</evidence>
<feature type="domain" description="OB-fold nucleic acid binding" evidence="8">
    <location>
        <begin position="7"/>
        <end position="101"/>
    </location>
</feature>
<dbReference type="NCBIfam" id="TIGR00237">
    <property type="entry name" value="xseA"/>
    <property type="match status" value="1"/>
</dbReference>
<organism evidence="9 10">
    <name type="scientific">Candidatus Butyricicoccus avistercoris</name>
    <dbReference type="NCBI Taxonomy" id="2838518"/>
    <lineage>
        <taxon>Bacteria</taxon>
        <taxon>Bacillati</taxon>
        <taxon>Bacillota</taxon>
        <taxon>Clostridia</taxon>
        <taxon>Eubacteriales</taxon>
        <taxon>Butyricicoccaceae</taxon>
        <taxon>Butyricicoccus</taxon>
    </lineage>
</organism>
<protein>
    <recommendedName>
        <fullName evidence="5">Exodeoxyribonuclease 7 large subunit</fullName>
        <ecNumber evidence="5">3.1.11.6</ecNumber>
    </recommendedName>
    <alternativeName>
        <fullName evidence="5">Exodeoxyribonuclease VII large subunit</fullName>
        <shortName evidence="5">Exonuclease VII large subunit</shortName>
    </alternativeName>
</protein>
<evidence type="ECO:0000256" key="1">
    <source>
        <dbReference type="ARBA" id="ARBA00022490"/>
    </source>
</evidence>
<evidence type="ECO:0000259" key="8">
    <source>
        <dbReference type="Pfam" id="PF13742"/>
    </source>
</evidence>
<dbReference type="HAMAP" id="MF_00378">
    <property type="entry name" value="Exonuc_7_L"/>
    <property type="match status" value="1"/>
</dbReference>
<comment type="caution">
    <text evidence="9">The sequence shown here is derived from an EMBL/GenBank/DDBJ whole genome shotgun (WGS) entry which is preliminary data.</text>
</comment>
<dbReference type="GO" id="GO:0005737">
    <property type="term" value="C:cytoplasm"/>
    <property type="evidence" value="ECO:0007669"/>
    <property type="project" value="UniProtKB-SubCell"/>
</dbReference>
<comment type="catalytic activity">
    <reaction evidence="5 6">
        <text>Exonucleolytic cleavage in either 5'- to 3'- or 3'- to 5'-direction to yield nucleoside 5'-phosphates.</text>
        <dbReference type="EC" id="3.1.11.6"/>
    </reaction>
</comment>
<keyword evidence="1 5" id="KW-0963">Cytoplasm</keyword>
<dbReference type="InterPro" id="IPR003753">
    <property type="entry name" value="Exonuc_VII_L"/>
</dbReference>
<dbReference type="Pfam" id="PF13742">
    <property type="entry name" value="tRNA_anti_2"/>
    <property type="match status" value="1"/>
</dbReference>
<feature type="domain" description="Exonuclease VII large subunit C-terminal" evidence="7">
    <location>
        <begin position="125"/>
        <end position="415"/>
    </location>
</feature>
<dbReference type="GO" id="GO:0009318">
    <property type="term" value="C:exodeoxyribonuclease VII complex"/>
    <property type="evidence" value="ECO:0007669"/>
    <property type="project" value="UniProtKB-UniRule"/>
</dbReference>
<evidence type="ECO:0000256" key="4">
    <source>
        <dbReference type="ARBA" id="ARBA00022839"/>
    </source>
</evidence>
<dbReference type="EMBL" id="DXIE01000035">
    <property type="protein sequence ID" value="HIV62414.1"/>
    <property type="molecule type" value="Genomic_DNA"/>
</dbReference>
<gene>
    <name evidence="5 9" type="primary">xseA</name>
    <name evidence="9" type="ORF">H9746_06205</name>
</gene>
<keyword evidence="2 5" id="KW-0540">Nuclease</keyword>
<comment type="subunit">
    <text evidence="5">Heterooligomer composed of large and small subunits.</text>
</comment>
<evidence type="ECO:0000259" key="7">
    <source>
        <dbReference type="Pfam" id="PF02601"/>
    </source>
</evidence>
<evidence type="ECO:0000256" key="5">
    <source>
        <dbReference type="HAMAP-Rule" id="MF_00378"/>
    </source>
</evidence>
<sequence>MVNQRIYSVTQLNTEIKNLLESNPSFYNLFVQGEISNYKAHSSGHHYMTIKDDGGAISAVLFKQDALKLRFKLANGIKIIARGRVSSFPKTGQVQLYIADMMPDGVGALHLEFEQLKQKLYSEGLFNSEHKKALPSYPEKIALITSPTGAAIRDMLRIIKRRWSFADILIYPAAVQGTNAPNELINALKLANSHGKADVIIIGRGGGSIEDLWAFNNENLAYEIFKSDIPVISAVGHEPDFTILDFVADLRAPTPSGAAEIATPDSTKLIYNIQNIQNRLVKAQNKKLELYNAKLNSFIHRLSSPKKILKQKNQIVNLYKHRLIRAMESKQTERKLKCDFAVKQLDSAINKRLETSKQKFYKNCAFLDALSPLKVLSRGYSVTVNEQGKAIYSSEQIKQGDILKINFKKGSAQCKALKIEE</sequence>
<dbReference type="PANTHER" id="PTHR30008">
    <property type="entry name" value="EXODEOXYRIBONUCLEASE 7 LARGE SUBUNIT"/>
    <property type="match status" value="1"/>
</dbReference>
<comment type="function">
    <text evidence="5">Bidirectionally degrades single-stranded DNA into large acid-insoluble oligonucleotides, which are then degraded further into small acid-soluble oligonucleotides.</text>
</comment>
<dbReference type="PANTHER" id="PTHR30008:SF0">
    <property type="entry name" value="EXODEOXYRIBONUCLEASE 7 LARGE SUBUNIT"/>
    <property type="match status" value="1"/>
</dbReference>
<comment type="similarity">
    <text evidence="5 6">Belongs to the XseA family.</text>
</comment>
<evidence type="ECO:0000313" key="10">
    <source>
        <dbReference type="Proteomes" id="UP000886808"/>
    </source>
</evidence>
<dbReference type="InterPro" id="IPR025824">
    <property type="entry name" value="OB-fold_nuc-bd_dom"/>
</dbReference>
<dbReference type="InterPro" id="IPR020579">
    <property type="entry name" value="Exonuc_VII_lsu_C"/>
</dbReference>